<name>A0AA35SYF0_GEOBA</name>
<protein>
    <submittedName>
        <fullName evidence="1">Uncharacterized protein</fullName>
    </submittedName>
</protein>
<comment type="caution">
    <text evidence="1">The sequence shown here is derived from an EMBL/GenBank/DDBJ whole genome shotgun (WGS) entry which is preliminary data.</text>
</comment>
<dbReference type="AlphaFoldDB" id="A0AA35SYF0"/>
<dbReference type="PANTHER" id="PTHR34718:SF2">
    <property type="entry name" value="PHD-TYPE DOMAIN-CONTAINING PROTEIN"/>
    <property type="match status" value="1"/>
</dbReference>
<evidence type="ECO:0000313" key="2">
    <source>
        <dbReference type="Proteomes" id="UP001174909"/>
    </source>
</evidence>
<dbReference type="PANTHER" id="PTHR34718">
    <property type="entry name" value="PHD-TYPE DOMAIN-CONTAINING PROTEIN"/>
    <property type="match status" value="1"/>
</dbReference>
<feature type="non-terminal residue" evidence="1">
    <location>
        <position position="1"/>
    </location>
</feature>
<gene>
    <name evidence="1" type="ORF">GBAR_LOCUS20875</name>
</gene>
<dbReference type="EMBL" id="CASHTH010002928">
    <property type="protein sequence ID" value="CAI8037351.1"/>
    <property type="molecule type" value="Genomic_DNA"/>
</dbReference>
<sequence length="68" mass="7790">MKWWLTDEIITAAQKLMHQHFPNMEGFQPPTLGKLHSGFDVHRDAFVQIINVKNIHWCVVSTVGCETG</sequence>
<dbReference type="Proteomes" id="UP001174909">
    <property type="component" value="Unassembled WGS sequence"/>
</dbReference>
<proteinExistence type="predicted"/>
<keyword evidence="2" id="KW-1185">Reference proteome</keyword>
<accession>A0AA35SYF0</accession>
<evidence type="ECO:0000313" key="1">
    <source>
        <dbReference type="EMBL" id="CAI8037351.1"/>
    </source>
</evidence>
<reference evidence="1" key="1">
    <citation type="submission" date="2023-03" db="EMBL/GenBank/DDBJ databases">
        <authorList>
            <person name="Steffen K."/>
            <person name="Cardenas P."/>
        </authorList>
    </citation>
    <scope>NUCLEOTIDE SEQUENCE</scope>
</reference>
<organism evidence="1 2">
    <name type="scientific">Geodia barretti</name>
    <name type="common">Barrett's horny sponge</name>
    <dbReference type="NCBI Taxonomy" id="519541"/>
    <lineage>
        <taxon>Eukaryota</taxon>
        <taxon>Metazoa</taxon>
        <taxon>Porifera</taxon>
        <taxon>Demospongiae</taxon>
        <taxon>Heteroscleromorpha</taxon>
        <taxon>Tetractinellida</taxon>
        <taxon>Astrophorina</taxon>
        <taxon>Geodiidae</taxon>
        <taxon>Geodia</taxon>
    </lineage>
</organism>